<proteinExistence type="predicted"/>
<keyword evidence="1" id="KW-0067">ATP-binding</keyword>
<protein>
    <submittedName>
        <fullName evidence="1">ABC transporter ATP-binding protein</fullName>
    </submittedName>
</protein>
<keyword evidence="1" id="KW-0547">Nucleotide-binding</keyword>
<sequence>MDNVIQLKNINKNYEDFSLDSISLNIPKGYITGIIGENGAGKTTLLKIIMQLINSDSGEIYINEKIINPRNYKLFNFIYIIYDSINLNEKLTIEQYGKVYGRLYCNWDNNYYYKLINDFKLPKNKQINTFSKGMKVKVNFALALATKPKILLLDEATSGLDPLIRDDILNLLLEFVQDETNTVLISSHIISDLDKIADKLIFLHKGKVFLDEMTYNIDKQYAIAYCDINELNTYLPYCLAYKEYKFEFKLLIDKKENLLVDFPDMKVEKAYFEDIIKIIGKGIVL</sequence>
<reference evidence="1 2" key="1">
    <citation type="journal article" date="2022" name="Int. J. Syst. Evol. Microbiol.">
        <title>Miniphocaeibacter halophilus sp. nov., an ammonium-tolerant acetate-producing bacterium isolated from a biogas system.</title>
        <authorList>
            <person name="Schnurer A."/>
            <person name="Singh A."/>
            <person name="Bi S."/>
            <person name="Qiao W."/>
            <person name="Westerholm M."/>
        </authorList>
    </citation>
    <scope>NUCLEOTIDE SEQUENCE [LARGE SCALE GENOMIC DNA]</scope>
    <source>
        <strain evidence="1 2">AMB_01</strain>
    </source>
</reference>
<dbReference type="EMBL" id="CP066744">
    <property type="protein sequence ID" value="QQK09001.1"/>
    <property type="molecule type" value="Genomic_DNA"/>
</dbReference>
<dbReference type="Proteomes" id="UP000595814">
    <property type="component" value="Chromosome"/>
</dbReference>
<gene>
    <name evidence="1" type="ORF">JFY71_05545</name>
</gene>
<organism evidence="1 2">
    <name type="scientific">Miniphocaeibacter halophilus</name>
    <dbReference type="NCBI Taxonomy" id="2931922"/>
    <lineage>
        <taxon>Bacteria</taxon>
        <taxon>Bacillati</taxon>
        <taxon>Bacillota</taxon>
        <taxon>Tissierellia</taxon>
        <taxon>Tissierellales</taxon>
        <taxon>Peptoniphilaceae</taxon>
        <taxon>Miniphocaeibacter</taxon>
    </lineage>
</organism>
<evidence type="ECO:0000313" key="1">
    <source>
        <dbReference type="EMBL" id="QQK09001.1"/>
    </source>
</evidence>
<keyword evidence="2" id="KW-1185">Reference proteome</keyword>
<evidence type="ECO:0000313" key="2">
    <source>
        <dbReference type="Proteomes" id="UP000595814"/>
    </source>
</evidence>
<name>A0AC61N1N3_9FIRM</name>
<accession>A0AC61N1N3</accession>